<dbReference type="RefSeq" id="WP_002464532.1">
    <property type="nucleotide sequence ID" value="NZ_AEUN01000468.1"/>
</dbReference>
<dbReference type="NCBIfam" id="NF033608">
    <property type="entry name" value="type_I_tox_Fst"/>
    <property type="match status" value="1"/>
</dbReference>
<dbReference type="Proteomes" id="UP000005413">
    <property type="component" value="Unassembled WGS sequence"/>
</dbReference>
<comment type="caution">
    <text evidence="2">The sequence shown here is derived from an EMBL/GenBank/DDBJ whole genome shotgun (WGS) entry which is preliminary data.</text>
</comment>
<name>G5JK28_9STAP</name>
<gene>
    <name evidence="2" type="ORF">SS7213T_09197</name>
</gene>
<evidence type="ECO:0000256" key="1">
    <source>
        <dbReference type="SAM" id="Phobius"/>
    </source>
</evidence>
<evidence type="ECO:0008006" key="4">
    <source>
        <dbReference type="Google" id="ProtNLM"/>
    </source>
</evidence>
<keyword evidence="1" id="KW-1133">Transmembrane helix</keyword>
<feature type="transmembrane region" description="Helical" evidence="1">
    <location>
        <begin position="6"/>
        <end position="24"/>
    </location>
</feature>
<dbReference type="EMBL" id="AEUN01000468">
    <property type="protein sequence ID" value="EHJ07450.1"/>
    <property type="molecule type" value="Genomic_DNA"/>
</dbReference>
<evidence type="ECO:0000313" key="2">
    <source>
        <dbReference type="EMBL" id="EHJ07450.1"/>
    </source>
</evidence>
<evidence type="ECO:0000313" key="3">
    <source>
        <dbReference type="Proteomes" id="UP000005413"/>
    </source>
</evidence>
<dbReference type="OrthoDB" id="2413110at2"/>
<keyword evidence="3" id="KW-1185">Reference proteome</keyword>
<keyword evidence="1" id="KW-0472">Membrane</keyword>
<accession>G5JK28</accession>
<sequence length="33" mass="3871">MSVLTIIYSTLIAPIVIVIVLTTYKHWLNNRKR</sequence>
<dbReference type="AlphaFoldDB" id="G5JK28"/>
<reference evidence="2 3" key="1">
    <citation type="journal article" date="2012" name="BMC Genomics">
        <title>Comparative genomic analysis of the genus Staphylococcus including Staphylococcus aureus and its newly described sister species Staphylococcus simiae.</title>
        <authorList>
            <person name="Suzuki H."/>
            <person name="Lefebure T."/>
            <person name="Pavinski Bitar P."/>
            <person name="Stanhope M.J."/>
        </authorList>
    </citation>
    <scope>NUCLEOTIDE SEQUENCE [LARGE SCALE GENOMIC DNA]</scope>
    <source>
        <strain evidence="2 3">CCM 7213</strain>
    </source>
</reference>
<protein>
    <recommendedName>
        <fullName evidence="4">Type I toxin-antitoxin system Fst family toxin</fullName>
    </recommendedName>
</protein>
<keyword evidence="1" id="KW-0812">Transmembrane</keyword>
<proteinExistence type="predicted"/>
<organism evidence="2 3">
    <name type="scientific">Staphylococcus simiae CCM 7213 = CCUG 51256</name>
    <dbReference type="NCBI Taxonomy" id="911238"/>
    <lineage>
        <taxon>Bacteria</taxon>
        <taxon>Bacillati</taxon>
        <taxon>Bacillota</taxon>
        <taxon>Bacilli</taxon>
        <taxon>Bacillales</taxon>
        <taxon>Staphylococcaceae</taxon>
        <taxon>Staphylococcus</taxon>
    </lineage>
</organism>